<keyword evidence="2" id="KW-1185">Reference proteome</keyword>
<proteinExistence type="predicted"/>
<gene>
    <name evidence="1" type="ORF">NM688_g3328</name>
</gene>
<name>A0ACC1T636_9APHY</name>
<sequence>MQPSTCPLCRKAFLPDRVKKLHIDRPPSAIGGDDDSTRVNELLHRIALVSGENVVEEQVMGVISEVQQWLATRDDRSHAVYKPLRLAVTALHRSTAARKEYVSIRETVEKQNKEYLKHLHLKEEDLRMSRTIEENLLERIQRLEDKYKTEVISFCMPSQLQLTARLSSAQLTRAQKNMAETDAELARLRAEHARFRAELARHQDRDNLQPRALPRNNAVFRPHSPEPGTARIDRGRLVPSLDAGWYHNAYYTGRTVRPPERPLEAFDEIIGRGLTSPELESLAQRRAAGTPWIIPGAPDHRKVIPPPPADPLPMGNNIGYVNPVPIADGVVTDRRSERSERTPRGEAGPTFVRTPDYGFVIGTGYVPLREPSLAATSQVEERSAVGQLMLYSETGQAPFSADDRPRTVEAAARALAVSSGEVETAESTWGHVQNALRHSIPWNESTSSLATTAATTDRPDGVSDTSATTSASASSTNLAVLAGPHARDSHRHASTLNSAPQGTENSNPPSPSLVSTWGTVPSARSSRSSGLGDLDLAGFPSTMDLTTAVSSHNPSLADLNLVNLPSARSYESLGANSTAPDHVGTLDHRTSTPRAMPWDSTLSNGADSTRSQVAPARDNAPNISNLPGGLGLMFSGSSGSLVSGQQDLDQVNESLRQLLSEERNRVSLRRHSRYSSMSVVENHLRSPFPPPRSQEQSRISDNVSVTSIEPTTSTVPMHRISAQSDSGSQAHALQGVPLATSATAPADRAASYQRAIPL</sequence>
<reference evidence="1" key="1">
    <citation type="submission" date="2022-07" db="EMBL/GenBank/DDBJ databases">
        <title>Genome Sequence of Phlebia brevispora.</title>
        <authorList>
            <person name="Buettner E."/>
        </authorList>
    </citation>
    <scope>NUCLEOTIDE SEQUENCE</scope>
    <source>
        <strain evidence="1">MPL23</strain>
    </source>
</reference>
<dbReference type="Proteomes" id="UP001148662">
    <property type="component" value="Unassembled WGS sequence"/>
</dbReference>
<evidence type="ECO:0000313" key="1">
    <source>
        <dbReference type="EMBL" id="KAJ3554007.1"/>
    </source>
</evidence>
<accession>A0ACC1T636</accession>
<dbReference type="EMBL" id="JANHOG010000474">
    <property type="protein sequence ID" value="KAJ3554007.1"/>
    <property type="molecule type" value="Genomic_DNA"/>
</dbReference>
<comment type="caution">
    <text evidence="1">The sequence shown here is derived from an EMBL/GenBank/DDBJ whole genome shotgun (WGS) entry which is preliminary data.</text>
</comment>
<protein>
    <submittedName>
        <fullName evidence="1">Uncharacterized protein</fullName>
    </submittedName>
</protein>
<evidence type="ECO:0000313" key="2">
    <source>
        <dbReference type="Proteomes" id="UP001148662"/>
    </source>
</evidence>
<organism evidence="1 2">
    <name type="scientific">Phlebia brevispora</name>
    <dbReference type="NCBI Taxonomy" id="194682"/>
    <lineage>
        <taxon>Eukaryota</taxon>
        <taxon>Fungi</taxon>
        <taxon>Dikarya</taxon>
        <taxon>Basidiomycota</taxon>
        <taxon>Agaricomycotina</taxon>
        <taxon>Agaricomycetes</taxon>
        <taxon>Polyporales</taxon>
        <taxon>Meruliaceae</taxon>
        <taxon>Phlebia</taxon>
    </lineage>
</organism>